<feature type="region of interest" description="Disordered" evidence="1">
    <location>
        <begin position="103"/>
        <end position="123"/>
    </location>
</feature>
<dbReference type="VEuPathDB" id="TriTrypDB:TM35_000261720"/>
<reference evidence="2 3" key="1">
    <citation type="submission" date="2017-03" db="EMBL/GenBank/DDBJ databases">
        <title>An alternative strategy for trypanosome survival in the mammalian bloodstream revealed through genome and transcriptome analysis of the ubiquitous bovine parasite Trypanosoma (Megatrypanum) theileri.</title>
        <authorList>
            <person name="Kelly S."/>
            <person name="Ivens A."/>
            <person name="Mott A."/>
            <person name="O'Neill E."/>
            <person name="Emms D."/>
            <person name="Macleod O."/>
            <person name="Voorheis P."/>
            <person name="Matthews J."/>
            <person name="Matthews K."/>
            <person name="Carrington M."/>
        </authorList>
    </citation>
    <scope>NUCLEOTIDE SEQUENCE [LARGE SCALE GENOMIC DNA]</scope>
    <source>
        <strain evidence="2">Edinburgh</strain>
    </source>
</reference>
<gene>
    <name evidence="2" type="ORF">TM35_000261720</name>
</gene>
<dbReference type="Proteomes" id="UP000192257">
    <property type="component" value="Unassembled WGS sequence"/>
</dbReference>
<name>A0A1X0NRI5_9TRYP</name>
<accession>A0A1X0NRI5</accession>
<evidence type="ECO:0000313" key="3">
    <source>
        <dbReference type="Proteomes" id="UP000192257"/>
    </source>
</evidence>
<sequence length="123" mass="13350">MCGCRNARGNFAKATTKRGAQKTFEGLLPVVSECGEGQSRLTGSPPVRFERPQGPVCTLLCVWHRLIEGPGVPHCPTAPSALVRRTSGISRWGKIYSDSKRKCEQDAGHHRHGNGETIVGRTV</sequence>
<proteinExistence type="predicted"/>
<dbReference type="GeneID" id="39987689"/>
<dbReference type="RefSeq" id="XP_028880786.1">
    <property type="nucleotide sequence ID" value="XM_029027909.1"/>
</dbReference>
<protein>
    <submittedName>
        <fullName evidence="2">Uncharacterized protein</fullName>
    </submittedName>
</protein>
<evidence type="ECO:0000313" key="2">
    <source>
        <dbReference type="EMBL" id="ORC86720.1"/>
    </source>
</evidence>
<keyword evidence="3" id="KW-1185">Reference proteome</keyword>
<dbReference type="EMBL" id="NBCO01000026">
    <property type="protein sequence ID" value="ORC86720.1"/>
    <property type="molecule type" value="Genomic_DNA"/>
</dbReference>
<organism evidence="2 3">
    <name type="scientific">Trypanosoma theileri</name>
    <dbReference type="NCBI Taxonomy" id="67003"/>
    <lineage>
        <taxon>Eukaryota</taxon>
        <taxon>Discoba</taxon>
        <taxon>Euglenozoa</taxon>
        <taxon>Kinetoplastea</taxon>
        <taxon>Metakinetoplastina</taxon>
        <taxon>Trypanosomatida</taxon>
        <taxon>Trypanosomatidae</taxon>
        <taxon>Trypanosoma</taxon>
    </lineage>
</organism>
<evidence type="ECO:0000256" key="1">
    <source>
        <dbReference type="SAM" id="MobiDB-lite"/>
    </source>
</evidence>
<comment type="caution">
    <text evidence="2">The sequence shown here is derived from an EMBL/GenBank/DDBJ whole genome shotgun (WGS) entry which is preliminary data.</text>
</comment>
<dbReference type="AlphaFoldDB" id="A0A1X0NRI5"/>